<feature type="compositionally biased region" description="Low complexity" evidence="2">
    <location>
        <begin position="246"/>
        <end position="270"/>
    </location>
</feature>
<feature type="region of interest" description="Disordered" evidence="2">
    <location>
        <begin position="207"/>
        <end position="276"/>
    </location>
</feature>
<dbReference type="GO" id="GO:0019901">
    <property type="term" value="F:protein kinase binding"/>
    <property type="evidence" value="ECO:0007669"/>
    <property type="project" value="InterPro"/>
</dbReference>
<accession>A0A9P5YW28</accession>
<dbReference type="InterPro" id="IPR013763">
    <property type="entry name" value="Cyclin-like_dom"/>
</dbReference>
<dbReference type="SMART" id="SM00385">
    <property type="entry name" value="CYCLIN"/>
    <property type="match status" value="1"/>
</dbReference>
<evidence type="ECO:0000259" key="3">
    <source>
        <dbReference type="SMART" id="SM00385"/>
    </source>
</evidence>
<dbReference type="PANTHER" id="PTHR15615:SF27">
    <property type="entry name" value="PHO85 CYCLIN CLG1"/>
    <property type="match status" value="1"/>
</dbReference>
<dbReference type="CDD" id="cd20557">
    <property type="entry name" value="CYCLIN_ScPCL1-like"/>
    <property type="match status" value="1"/>
</dbReference>
<dbReference type="InterPro" id="IPR006671">
    <property type="entry name" value="Cyclin_N"/>
</dbReference>
<dbReference type="Gene3D" id="1.10.472.10">
    <property type="entry name" value="Cyclin-like"/>
    <property type="match status" value="1"/>
</dbReference>
<dbReference type="InterPro" id="IPR036915">
    <property type="entry name" value="Cyclin-like_sf"/>
</dbReference>
<feature type="domain" description="Cyclin-like" evidence="3">
    <location>
        <begin position="84"/>
        <end position="169"/>
    </location>
</feature>
<dbReference type="GO" id="GO:0016538">
    <property type="term" value="F:cyclin-dependent protein serine/threonine kinase regulator activity"/>
    <property type="evidence" value="ECO:0007669"/>
    <property type="project" value="TreeGrafter"/>
</dbReference>
<dbReference type="GO" id="GO:0005634">
    <property type="term" value="C:nucleus"/>
    <property type="evidence" value="ECO:0007669"/>
    <property type="project" value="TreeGrafter"/>
</dbReference>
<protein>
    <recommendedName>
        <fullName evidence="3">Cyclin-like domain-containing protein</fullName>
    </recommendedName>
</protein>
<dbReference type="AlphaFoldDB" id="A0A9P5YW28"/>
<organism evidence="4 5">
    <name type="scientific">Pholiota conissans</name>
    <dbReference type="NCBI Taxonomy" id="109636"/>
    <lineage>
        <taxon>Eukaryota</taxon>
        <taxon>Fungi</taxon>
        <taxon>Dikarya</taxon>
        <taxon>Basidiomycota</taxon>
        <taxon>Agaricomycotina</taxon>
        <taxon>Agaricomycetes</taxon>
        <taxon>Agaricomycetidae</taxon>
        <taxon>Agaricales</taxon>
        <taxon>Agaricineae</taxon>
        <taxon>Strophariaceae</taxon>
        <taxon>Pholiota</taxon>
    </lineage>
</organism>
<comment type="similarity">
    <text evidence="1">Belongs to the cyclin family.</text>
</comment>
<dbReference type="InterPro" id="IPR013922">
    <property type="entry name" value="Cyclin_PHO80-like"/>
</dbReference>
<dbReference type="GO" id="GO:0000307">
    <property type="term" value="C:cyclin-dependent protein kinase holoenzyme complex"/>
    <property type="evidence" value="ECO:0007669"/>
    <property type="project" value="TreeGrafter"/>
</dbReference>
<gene>
    <name evidence="4" type="ORF">BDN70DRAFT_812136</name>
</gene>
<keyword evidence="1" id="KW-0195">Cyclin</keyword>
<evidence type="ECO:0000313" key="5">
    <source>
        <dbReference type="Proteomes" id="UP000807469"/>
    </source>
</evidence>
<evidence type="ECO:0000256" key="2">
    <source>
        <dbReference type="SAM" id="MobiDB-lite"/>
    </source>
</evidence>
<dbReference type="Pfam" id="PF00134">
    <property type="entry name" value="Cyclin_N"/>
    <property type="match status" value="1"/>
</dbReference>
<evidence type="ECO:0000256" key="1">
    <source>
        <dbReference type="RuleBase" id="RU000383"/>
    </source>
</evidence>
<dbReference type="EMBL" id="MU155291">
    <property type="protein sequence ID" value="KAF9476524.1"/>
    <property type="molecule type" value="Genomic_DNA"/>
</dbReference>
<evidence type="ECO:0000313" key="4">
    <source>
        <dbReference type="EMBL" id="KAF9476524.1"/>
    </source>
</evidence>
<name>A0A9P5YW28_9AGAR</name>
<sequence length="339" mass="37111">MSSPASSSSSGSSSSSIHHASLVDPALHSPALLELIDVKVSRQVIDYVVDRVVETVDFAMGRPTPSSSRGRTAARRPEHAKFTTFVDNVLTRAEVTMSTILATLVYIDRSKPHLHIGLEQWALERVFLGALIVASKYLNDSTLKNVHWALCTGVFGKRDVGRIEREYLDVLNFELKITEDDLLSHHKGLSEVVDHLAHSPRTILATFPPSMPVDSAPAPRRHAHRRQAPVASAPMDVRMSSPTKVPELSPSSNGSDSDSSSFYSPRTPSSMNTTPEEYSVEIVNRKARYPAPAPHQQHHAAAVHPPTTMRKMFNAVTKASASTKDMLDLFPGIPRVSTS</sequence>
<dbReference type="SUPFAM" id="SSF47954">
    <property type="entry name" value="Cyclin-like"/>
    <property type="match status" value="1"/>
</dbReference>
<dbReference type="Proteomes" id="UP000807469">
    <property type="component" value="Unassembled WGS sequence"/>
</dbReference>
<dbReference type="OrthoDB" id="10250320at2759"/>
<comment type="caution">
    <text evidence="4">The sequence shown here is derived from an EMBL/GenBank/DDBJ whole genome shotgun (WGS) entry which is preliminary data.</text>
</comment>
<keyword evidence="5" id="KW-1185">Reference proteome</keyword>
<proteinExistence type="inferred from homology"/>
<reference evidence="4" key="1">
    <citation type="submission" date="2020-11" db="EMBL/GenBank/DDBJ databases">
        <authorList>
            <consortium name="DOE Joint Genome Institute"/>
            <person name="Ahrendt S."/>
            <person name="Riley R."/>
            <person name="Andreopoulos W."/>
            <person name="Labutti K."/>
            <person name="Pangilinan J."/>
            <person name="Ruiz-Duenas F.J."/>
            <person name="Barrasa J.M."/>
            <person name="Sanchez-Garcia M."/>
            <person name="Camarero S."/>
            <person name="Miyauchi S."/>
            <person name="Serrano A."/>
            <person name="Linde D."/>
            <person name="Babiker R."/>
            <person name="Drula E."/>
            <person name="Ayuso-Fernandez I."/>
            <person name="Pacheco R."/>
            <person name="Padilla G."/>
            <person name="Ferreira P."/>
            <person name="Barriuso J."/>
            <person name="Kellner H."/>
            <person name="Castanera R."/>
            <person name="Alfaro M."/>
            <person name="Ramirez L."/>
            <person name="Pisabarro A.G."/>
            <person name="Kuo A."/>
            <person name="Tritt A."/>
            <person name="Lipzen A."/>
            <person name="He G."/>
            <person name="Yan M."/>
            <person name="Ng V."/>
            <person name="Cullen D."/>
            <person name="Martin F."/>
            <person name="Rosso M.-N."/>
            <person name="Henrissat B."/>
            <person name="Hibbett D."/>
            <person name="Martinez A.T."/>
            <person name="Grigoriev I.V."/>
        </authorList>
    </citation>
    <scope>NUCLEOTIDE SEQUENCE</scope>
    <source>
        <strain evidence="4">CIRM-BRFM 674</strain>
    </source>
</reference>
<dbReference type="PANTHER" id="PTHR15615">
    <property type="match status" value="1"/>
</dbReference>